<evidence type="ECO:0000256" key="2">
    <source>
        <dbReference type="ARBA" id="ARBA00022786"/>
    </source>
</evidence>
<keyword evidence="7" id="KW-1185">Reference proteome</keyword>
<dbReference type="Pfam" id="PF00179">
    <property type="entry name" value="UQ_con"/>
    <property type="match status" value="1"/>
</dbReference>
<dbReference type="GeneID" id="110090199"/>
<evidence type="ECO:0000259" key="6">
    <source>
        <dbReference type="PROSITE" id="PS50127"/>
    </source>
</evidence>
<dbReference type="InterPro" id="IPR050113">
    <property type="entry name" value="Ub_conjugating_enzyme"/>
</dbReference>
<comment type="similarity">
    <text evidence="4">Belongs to the ubiquitin-conjugating enzyme family.</text>
</comment>
<dbReference type="InParanoid" id="A0A6J0V977"/>
<feature type="domain" description="UBC core" evidence="6">
    <location>
        <begin position="4"/>
        <end position="153"/>
    </location>
</feature>
<feature type="active site" description="Glycyl thioester intermediate" evidence="3">
    <location>
        <position position="89"/>
    </location>
</feature>
<gene>
    <name evidence="8" type="primary">UBE2U</name>
</gene>
<feature type="region of interest" description="Disordered" evidence="5">
    <location>
        <begin position="262"/>
        <end position="287"/>
    </location>
</feature>
<dbReference type="InterPro" id="IPR016135">
    <property type="entry name" value="UBQ-conjugating_enzyme/RWD"/>
</dbReference>
<dbReference type="PROSITE" id="PS00183">
    <property type="entry name" value="UBC_1"/>
    <property type="match status" value="1"/>
</dbReference>
<proteinExistence type="inferred from homology"/>
<evidence type="ECO:0000256" key="3">
    <source>
        <dbReference type="PROSITE-ProRule" id="PRU10133"/>
    </source>
</evidence>
<keyword evidence="2 4" id="KW-0833">Ubl conjugation pathway</keyword>
<dbReference type="OrthoDB" id="9978460at2759"/>
<dbReference type="CTD" id="148581"/>
<dbReference type="RefSeq" id="XP_020669431.2">
    <property type="nucleotide sequence ID" value="XM_020813772.2"/>
</dbReference>
<evidence type="ECO:0000256" key="4">
    <source>
        <dbReference type="RuleBase" id="RU362109"/>
    </source>
</evidence>
<evidence type="ECO:0000256" key="5">
    <source>
        <dbReference type="SAM" id="MobiDB-lite"/>
    </source>
</evidence>
<evidence type="ECO:0000256" key="1">
    <source>
        <dbReference type="ARBA" id="ARBA00022679"/>
    </source>
</evidence>
<reference evidence="8" key="1">
    <citation type="submission" date="2025-08" db="UniProtKB">
        <authorList>
            <consortium name="RefSeq"/>
        </authorList>
    </citation>
    <scope>IDENTIFICATION</scope>
</reference>
<evidence type="ECO:0000313" key="8">
    <source>
        <dbReference type="RefSeq" id="XP_020669431.2"/>
    </source>
</evidence>
<dbReference type="Proteomes" id="UP001652642">
    <property type="component" value="Chromosome 4"/>
</dbReference>
<dbReference type="SUPFAM" id="SSF54495">
    <property type="entry name" value="UBC-like"/>
    <property type="match status" value="1"/>
</dbReference>
<protein>
    <submittedName>
        <fullName evidence="8">Ubiquitin-conjugating enzyme E2 U isoform X2</fullName>
    </submittedName>
</protein>
<accession>A0A6J0V977</accession>
<dbReference type="Gene3D" id="3.10.110.10">
    <property type="entry name" value="Ubiquitin Conjugating Enzyme"/>
    <property type="match status" value="1"/>
</dbReference>
<dbReference type="PANTHER" id="PTHR24067">
    <property type="entry name" value="UBIQUITIN-CONJUGATING ENZYME E2"/>
    <property type="match status" value="1"/>
</dbReference>
<dbReference type="SMART" id="SM00212">
    <property type="entry name" value="UBCc"/>
    <property type="match status" value="1"/>
</dbReference>
<dbReference type="GO" id="GO:0005524">
    <property type="term" value="F:ATP binding"/>
    <property type="evidence" value="ECO:0007669"/>
    <property type="project" value="UniProtKB-UniRule"/>
</dbReference>
<keyword evidence="4" id="KW-0067">ATP-binding</keyword>
<keyword evidence="1" id="KW-0808">Transferase</keyword>
<dbReference type="InterPro" id="IPR023313">
    <property type="entry name" value="UBQ-conjugating_AS"/>
</dbReference>
<name>A0A6J0V977_9SAUR</name>
<dbReference type="InterPro" id="IPR000608">
    <property type="entry name" value="UBC"/>
</dbReference>
<sequence>MHSRAYLLLEKEFMEYEKANIFGISLAPVGDNNMEWIAEIEGLKDSLWEGAELQLSLLYNENYNNSPPSVIFNTIPFHPNVDPRSGRPCVDFLDDPTKWDKKLTMTSILLSIQVLLSNPVLHNAVNLEAAKMLQNNYSLYRKRVIQCVRTSQHLEAFARNLEKSPFKGPSDESWPPSQTRKITTISYEDYYLTWFKIATSKAAEDFKAPVFEDPDFIGNRYEWMAMNVGKGEWDENMHRVIISEVIERHKKQKLIESRSGSLHFLSPTPASGSQRSSASESKKEDRHRYGSYGIEQWEKEAEDLLIWSTNLDQEKMGLN</sequence>
<dbReference type="GO" id="GO:0016740">
    <property type="term" value="F:transferase activity"/>
    <property type="evidence" value="ECO:0007669"/>
    <property type="project" value="UniProtKB-KW"/>
</dbReference>
<dbReference type="PROSITE" id="PS50127">
    <property type="entry name" value="UBC_2"/>
    <property type="match status" value="1"/>
</dbReference>
<keyword evidence="4" id="KW-0547">Nucleotide-binding</keyword>
<evidence type="ECO:0000313" key="7">
    <source>
        <dbReference type="Proteomes" id="UP001652642"/>
    </source>
</evidence>
<dbReference type="AlphaFoldDB" id="A0A6J0V977"/>
<organism evidence="7 8">
    <name type="scientific">Pogona vitticeps</name>
    <name type="common">central bearded dragon</name>
    <dbReference type="NCBI Taxonomy" id="103695"/>
    <lineage>
        <taxon>Eukaryota</taxon>
        <taxon>Metazoa</taxon>
        <taxon>Chordata</taxon>
        <taxon>Craniata</taxon>
        <taxon>Vertebrata</taxon>
        <taxon>Euteleostomi</taxon>
        <taxon>Lepidosauria</taxon>
        <taxon>Squamata</taxon>
        <taxon>Bifurcata</taxon>
        <taxon>Unidentata</taxon>
        <taxon>Episquamata</taxon>
        <taxon>Toxicofera</taxon>
        <taxon>Iguania</taxon>
        <taxon>Acrodonta</taxon>
        <taxon>Agamidae</taxon>
        <taxon>Amphibolurinae</taxon>
        <taxon>Pogona</taxon>
    </lineage>
</organism>
<dbReference type="CDD" id="cd23806">
    <property type="entry name" value="UBCc_UBE2U"/>
    <property type="match status" value="1"/>
</dbReference>
<dbReference type="KEGG" id="pvt:110090199"/>